<dbReference type="GO" id="GO:0005324">
    <property type="term" value="F:long-chain fatty acid transmembrane transporter activity"/>
    <property type="evidence" value="ECO:0007669"/>
    <property type="project" value="TreeGrafter"/>
</dbReference>
<dbReference type="GO" id="GO:0015910">
    <property type="term" value="P:long-chain fatty acid import into peroxisome"/>
    <property type="evidence" value="ECO:0007669"/>
    <property type="project" value="TreeGrafter"/>
</dbReference>
<keyword evidence="5 6" id="KW-0472">Membrane</keyword>
<dbReference type="InterPro" id="IPR050835">
    <property type="entry name" value="ABC_transporter_sub-D"/>
</dbReference>
<dbReference type="InterPro" id="IPR011527">
    <property type="entry name" value="ABC1_TM_dom"/>
</dbReference>
<evidence type="ECO:0000256" key="4">
    <source>
        <dbReference type="ARBA" id="ARBA00022989"/>
    </source>
</evidence>
<dbReference type="PANTHER" id="PTHR11384:SF59">
    <property type="entry name" value="LYSOSOMAL COBALAMIN TRANSPORTER ABCD4"/>
    <property type="match status" value="1"/>
</dbReference>
<evidence type="ECO:0000256" key="5">
    <source>
        <dbReference type="ARBA" id="ARBA00023136"/>
    </source>
</evidence>
<dbReference type="Pfam" id="PF00005">
    <property type="entry name" value="ABC_tran"/>
    <property type="match status" value="1"/>
</dbReference>
<feature type="domain" description="ABC transporter" evidence="7">
    <location>
        <begin position="543"/>
        <end position="763"/>
    </location>
</feature>
<comment type="similarity">
    <text evidence="1">Belongs to the ABC transporter superfamily. ABCD family. Peroxisomal fatty acyl CoA transporter (TC 3.A.1.203) subfamily.</text>
</comment>
<proteinExistence type="inferred from homology"/>
<dbReference type="GO" id="GO:0006635">
    <property type="term" value="P:fatty acid beta-oxidation"/>
    <property type="evidence" value="ECO:0007669"/>
    <property type="project" value="TreeGrafter"/>
</dbReference>
<evidence type="ECO:0000256" key="3">
    <source>
        <dbReference type="ARBA" id="ARBA00022692"/>
    </source>
</evidence>
<protein>
    <recommendedName>
        <fullName evidence="11">ABC transporter</fullName>
    </recommendedName>
</protein>
<dbReference type="GO" id="GO:0005778">
    <property type="term" value="C:peroxisomal membrane"/>
    <property type="evidence" value="ECO:0007669"/>
    <property type="project" value="TreeGrafter"/>
</dbReference>
<dbReference type="Gene3D" id="3.40.50.300">
    <property type="entry name" value="P-loop containing nucleotide triphosphate hydrolases"/>
    <property type="match status" value="1"/>
</dbReference>
<gene>
    <name evidence="9" type="ORF">WJX72_006703</name>
</gene>
<dbReference type="PROSITE" id="PS50929">
    <property type="entry name" value="ABC_TM1F"/>
    <property type="match status" value="1"/>
</dbReference>
<evidence type="ECO:0000313" key="9">
    <source>
        <dbReference type="EMBL" id="KAK9816885.1"/>
    </source>
</evidence>
<comment type="caution">
    <text evidence="9">The sequence shown here is derived from an EMBL/GenBank/DDBJ whole genome shotgun (WGS) entry which is preliminary data.</text>
</comment>
<dbReference type="PROSITE" id="PS00211">
    <property type="entry name" value="ABC_TRANSPORTER_1"/>
    <property type="match status" value="1"/>
</dbReference>
<evidence type="ECO:0000259" key="7">
    <source>
        <dbReference type="PROSITE" id="PS50893"/>
    </source>
</evidence>
<dbReference type="Gene3D" id="1.20.1560.10">
    <property type="entry name" value="ABC transporter type 1, transmembrane domain"/>
    <property type="match status" value="1"/>
</dbReference>
<dbReference type="PROSITE" id="PS50893">
    <property type="entry name" value="ABC_TRANSPORTER_2"/>
    <property type="match status" value="1"/>
</dbReference>
<keyword evidence="3 6" id="KW-0812">Transmembrane</keyword>
<dbReference type="InterPro" id="IPR036640">
    <property type="entry name" value="ABC1_TM_sf"/>
</dbReference>
<dbReference type="SUPFAM" id="SSF52540">
    <property type="entry name" value="P-loop containing nucleoside triphosphate hydrolases"/>
    <property type="match status" value="1"/>
</dbReference>
<dbReference type="InterPro" id="IPR017871">
    <property type="entry name" value="ABC_transporter-like_CS"/>
</dbReference>
<dbReference type="GO" id="GO:0009235">
    <property type="term" value="P:cobalamin metabolic process"/>
    <property type="evidence" value="ECO:0007669"/>
    <property type="project" value="InterPro"/>
</dbReference>
<dbReference type="InterPro" id="IPR027417">
    <property type="entry name" value="P-loop_NTPase"/>
</dbReference>
<dbReference type="PANTHER" id="PTHR11384">
    <property type="entry name" value="ATP-BINDING CASSETTE, SUB-FAMILY D MEMBER"/>
    <property type="match status" value="1"/>
</dbReference>
<sequence>MGLQAYQHDLATVPLLPDASPVDKAAVGSGLSPRQHSTEQDSLVISSADLGSVFIRRLLAILAILKPWKSLLLVLLTLLEALVVAQVGKAAGSFYRILVDDRQAEFWITVSWTASLYAAATLIQATTDWLCEWLALRWRGTLASRLQQQYCHGLNFLHAGEVCDNPDQRLTTDLEVLCTTLGQAAKVGVAAPFKIAYYAAWMYTIAGLGPLLMVAAFFCMGSLVQRLLMGPVARLVYRQEQREGDFRFAHAWLRQQAEEVALCQAGLAIQAYLDATLAAALANQARLVVWHWLLSLSTYGIEYSGALLNYICIAIPVFAGAWASRDKGELAQRVSNASFASLMLIYSFTQLLDMSQKFTILAGMTGRVGQLAEALTSLPALAEDGSVATQPDRHTSERAFARVASSSGGGGTQEVDGRQLVHAELAQMLQLPRRLDIPWLATQVEVSVHLPGPGLQAELLTIFPDAPANSLLLAIPTFQFAADGVDLAPGHGQPEQVACEMDHMLANFLEWEGCLRRCLAERGCWSDAVDPRTGSALIGRPAARWSEATGARTLLGYQKLVTDVCQLVVHPVKGTSVYPATIFTNASGCGKTTFIRTLAGLHLAESGAIVMPPHGQVMFVPQRVLASPGRTLREQVTFPSIEPASHSHLVNLLAAVGLERLLDRVDGDCEACADWQGMLSPGELQRLTFARILHHQPRLVVMDEPTCAIATTMEARMFLQLQQLEIAVLATGQNGMSNTWTQFDTVIELADDGQGGWSLQHCQHKL</sequence>
<evidence type="ECO:0000256" key="2">
    <source>
        <dbReference type="ARBA" id="ARBA00022448"/>
    </source>
</evidence>
<evidence type="ECO:0000256" key="1">
    <source>
        <dbReference type="ARBA" id="ARBA00008575"/>
    </source>
</evidence>
<reference evidence="9 10" key="1">
    <citation type="journal article" date="2024" name="Nat. Commun.">
        <title>Phylogenomics reveals the evolutionary origins of lichenization in chlorophyte algae.</title>
        <authorList>
            <person name="Puginier C."/>
            <person name="Libourel C."/>
            <person name="Otte J."/>
            <person name="Skaloud P."/>
            <person name="Haon M."/>
            <person name="Grisel S."/>
            <person name="Petersen M."/>
            <person name="Berrin J.G."/>
            <person name="Delaux P.M."/>
            <person name="Dal Grande F."/>
            <person name="Keller J."/>
        </authorList>
    </citation>
    <scope>NUCLEOTIDE SEQUENCE [LARGE SCALE GENOMIC DNA]</scope>
    <source>
        <strain evidence="9 10">SAG 2043</strain>
    </source>
</reference>
<dbReference type="GO" id="GO:0140359">
    <property type="term" value="F:ABC-type transporter activity"/>
    <property type="evidence" value="ECO:0007669"/>
    <property type="project" value="InterPro"/>
</dbReference>
<dbReference type="GO" id="GO:0016887">
    <property type="term" value="F:ATP hydrolysis activity"/>
    <property type="evidence" value="ECO:0007669"/>
    <property type="project" value="InterPro"/>
</dbReference>
<keyword evidence="10" id="KW-1185">Reference proteome</keyword>
<evidence type="ECO:0000259" key="8">
    <source>
        <dbReference type="PROSITE" id="PS50929"/>
    </source>
</evidence>
<dbReference type="Pfam" id="PF06472">
    <property type="entry name" value="ABC_membrane_2"/>
    <property type="match status" value="1"/>
</dbReference>
<evidence type="ECO:0000313" key="10">
    <source>
        <dbReference type="Proteomes" id="UP001489004"/>
    </source>
</evidence>
<keyword evidence="4 6" id="KW-1133">Transmembrane helix</keyword>
<name>A0AAW1Q3U7_9CHLO</name>
<evidence type="ECO:0008006" key="11">
    <source>
        <dbReference type="Google" id="ProtNLM"/>
    </source>
</evidence>
<dbReference type="GO" id="GO:0005524">
    <property type="term" value="F:ATP binding"/>
    <property type="evidence" value="ECO:0007669"/>
    <property type="project" value="InterPro"/>
</dbReference>
<keyword evidence="2" id="KW-0813">Transport</keyword>
<dbReference type="EMBL" id="JALJOR010000005">
    <property type="protein sequence ID" value="KAK9816885.1"/>
    <property type="molecule type" value="Genomic_DNA"/>
</dbReference>
<dbReference type="GO" id="GO:0042760">
    <property type="term" value="P:very long-chain fatty acid catabolic process"/>
    <property type="evidence" value="ECO:0007669"/>
    <property type="project" value="TreeGrafter"/>
</dbReference>
<dbReference type="AlphaFoldDB" id="A0AAW1Q3U7"/>
<feature type="domain" description="ABC transmembrane type-1" evidence="8">
    <location>
        <begin position="71"/>
        <end position="363"/>
    </location>
</feature>
<dbReference type="SUPFAM" id="SSF90123">
    <property type="entry name" value="ABC transporter transmembrane region"/>
    <property type="match status" value="1"/>
</dbReference>
<organism evidence="9 10">
    <name type="scientific">[Myrmecia] bisecta</name>
    <dbReference type="NCBI Taxonomy" id="41462"/>
    <lineage>
        <taxon>Eukaryota</taxon>
        <taxon>Viridiplantae</taxon>
        <taxon>Chlorophyta</taxon>
        <taxon>core chlorophytes</taxon>
        <taxon>Trebouxiophyceae</taxon>
        <taxon>Trebouxiales</taxon>
        <taxon>Trebouxiaceae</taxon>
        <taxon>Myrmecia</taxon>
    </lineage>
</organism>
<dbReference type="InterPro" id="IPR003439">
    <property type="entry name" value="ABC_transporter-like_ATP-bd"/>
</dbReference>
<dbReference type="GO" id="GO:0007031">
    <property type="term" value="P:peroxisome organization"/>
    <property type="evidence" value="ECO:0007669"/>
    <property type="project" value="TreeGrafter"/>
</dbReference>
<feature type="transmembrane region" description="Helical" evidence="6">
    <location>
        <begin position="200"/>
        <end position="224"/>
    </location>
</feature>
<accession>A0AAW1Q3U7</accession>
<evidence type="ECO:0000256" key="6">
    <source>
        <dbReference type="SAM" id="Phobius"/>
    </source>
</evidence>
<dbReference type="Proteomes" id="UP001489004">
    <property type="component" value="Unassembled WGS sequence"/>
</dbReference>